<keyword evidence="1" id="KW-0059">Arsenical resistance</keyword>
<evidence type="ECO:0000256" key="1">
    <source>
        <dbReference type="ARBA" id="ARBA00022849"/>
    </source>
</evidence>
<dbReference type="PROSITE" id="PS50987">
    <property type="entry name" value="HTH_ARSR_2"/>
    <property type="match status" value="1"/>
</dbReference>
<dbReference type="EMBL" id="FMWD01000015">
    <property type="protein sequence ID" value="SCZ67539.1"/>
    <property type="molecule type" value="Genomic_DNA"/>
</dbReference>
<evidence type="ECO:0000256" key="4">
    <source>
        <dbReference type="ARBA" id="ARBA00023163"/>
    </source>
</evidence>
<evidence type="ECO:0000256" key="3">
    <source>
        <dbReference type="ARBA" id="ARBA00023125"/>
    </source>
</evidence>
<keyword evidence="2" id="KW-0805">Transcription regulation</keyword>
<keyword evidence="4" id="KW-0804">Transcription</keyword>
<dbReference type="InterPro" id="IPR001845">
    <property type="entry name" value="HTH_ArsR_DNA-bd_dom"/>
</dbReference>
<name>A0A1G5R2J9_9GAMM</name>
<dbReference type="InterPro" id="IPR051081">
    <property type="entry name" value="HTH_MetalResp_TranReg"/>
</dbReference>
<reference evidence="6 7" key="1">
    <citation type="submission" date="2016-10" db="EMBL/GenBank/DDBJ databases">
        <authorList>
            <person name="de Groot N.N."/>
        </authorList>
    </citation>
    <scope>NUCLEOTIDE SEQUENCE [LARGE SCALE GENOMIC DNA]</scope>
    <source>
        <strain evidence="6 7">HLD2</strain>
    </source>
</reference>
<dbReference type="CDD" id="cd00090">
    <property type="entry name" value="HTH_ARSR"/>
    <property type="match status" value="1"/>
</dbReference>
<evidence type="ECO:0000259" key="5">
    <source>
        <dbReference type="PROSITE" id="PS50987"/>
    </source>
</evidence>
<dbReference type="InterPro" id="IPR011991">
    <property type="entry name" value="ArsR-like_HTH"/>
</dbReference>
<dbReference type="Proteomes" id="UP000199648">
    <property type="component" value="Unassembled WGS sequence"/>
</dbReference>
<dbReference type="InterPro" id="IPR036388">
    <property type="entry name" value="WH-like_DNA-bd_sf"/>
</dbReference>
<organism evidence="6 7">
    <name type="scientific">Thiohalomonas denitrificans</name>
    <dbReference type="NCBI Taxonomy" id="415747"/>
    <lineage>
        <taxon>Bacteria</taxon>
        <taxon>Pseudomonadati</taxon>
        <taxon>Pseudomonadota</taxon>
        <taxon>Gammaproteobacteria</taxon>
        <taxon>Thiohalomonadales</taxon>
        <taxon>Thiohalomonadaceae</taxon>
        <taxon>Thiohalomonas</taxon>
    </lineage>
</organism>
<sequence length="119" mass="12988">MHMNIDADTFFAALAHPLRLRALLLLHQEGELCVCELTYALGVSQPMISRHLGHLRQGGLVSDRRQGLWVYYCLAADLPKWSRQVLAATAKGLAGQAPYNEDRAALASMPNRPGSACCG</sequence>
<evidence type="ECO:0000313" key="7">
    <source>
        <dbReference type="Proteomes" id="UP000199648"/>
    </source>
</evidence>
<keyword evidence="3" id="KW-0238">DNA-binding</keyword>
<dbReference type="AlphaFoldDB" id="A0A1G5R2J9"/>
<dbReference type="STRING" id="415747.SAMN03097708_03158"/>
<protein>
    <submittedName>
        <fullName evidence="6">ArsR family transcriptional regulator</fullName>
    </submittedName>
</protein>
<keyword evidence="7" id="KW-1185">Reference proteome</keyword>
<dbReference type="SMART" id="SM00418">
    <property type="entry name" value="HTH_ARSR"/>
    <property type="match status" value="1"/>
</dbReference>
<dbReference type="InterPro" id="IPR036390">
    <property type="entry name" value="WH_DNA-bd_sf"/>
</dbReference>
<evidence type="ECO:0000313" key="6">
    <source>
        <dbReference type="EMBL" id="SCZ67539.1"/>
    </source>
</evidence>
<dbReference type="GO" id="GO:0046685">
    <property type="term" value="P:response to arsenic-containing substance"/>
    <property type="evidence" value="ECO:0007669"/>
    <property type="project" value="UniProtKB-KW"/>
</dbReference>
<dbReference type="GO" id="GO:0003677">
    <property type="term" value="F:DNA binding"/>
    <property type="evidence" value="ECO:0007669"/>
    <property type="project" value="UniProtKB-KW"/>
</dbReference>
<dbReference type="RefSeq" id="WP_317623064.1">
    <property type="nucleotide sequence ID" value="NZ_FMWD01000015.1"/>
</dbReference>
<dbReference type="NCBIfam" id="NF033788">
    <property type="entry name" value="HTH_metalloreg"/>
    <property type="match status" value="1"/>
</dbReference>
<dbReference type="PRINTS" id="PR00778">
    <property type="entry name" value="HTHARSR"/>
</dbReference>
<evidence type="ECO:0000256" key="2">
    <source>
        <dbReference type="ARBA" id="ARBA00023015"/>
    </source>
</evidence>
<accession>A0A1G5R2J9</accession>
<dbReference type="PANTHER" id="PTHR33154:SF18">
    <property type="entry name" value="ARSENICAL RESISTANCE OPERON REPRESSOR"/>
    <property type="match status" value="1"/>
</dbReference>
<gene>
    <name evidence="6" type="ORF">SAMN03097708_03158</name>
</gene>
<dbReference type="PANTHER" id="PTHR33154">
    <property type="entry name" value="TRANSCRIPTIONAL REGULATOR, ARSR FAMILY"/>
    <property type="match status" value="1"/>
</dbReference>
<feature type="domain" description="HTH arsR-type" evidence="5">
    <location>
        <begin position="1"/>
        <end position="93"/>
    </location>
</feature>
<dbReference type="SUPFAM" id="SSF46785">
    <property type="entry name" value="Winged helix' DNA-binding domain"/>
    <property type="match status" value="1"/>
</dbReference>
<proteinExistence type="predicted"/>
<dbReference type="Pfam" id="PF01022">
    <property type="entry name" value="HTH_5"/>
    <property type="match status" value="1"/>
</dbReference>
<dbReference type="GO" id="GO:0003700">
    <property type="term" value="F:DNA-binding transcription factor activity"/>
    <property type="evidence" value="ECO:0007669"/>
    <property type="project" value="InterPro"/>
</dbReference>
<dbReference type="Gene3D" id="1.10.10.10">
    <property type="entry name" value="Winged helix-like DNA-binding domain superfamily/Winged helix DNA-binding domain"/>
    <property type="match status" value="1"/>
</dbReference>